<dbReference type="Pfam" id="PF00717">
    <property type="entry name" value="Peptidase_S24"/>
    <property type="match status" value="1"/>
</dbReference>
<evidence type="ECO:0000259" key="1">
    <source>
        <dbReference type="Pfam" id="PF00717"/>
    </source>
</evidence>
<organism evidence="2 3">
    <name type="scientific">Methylobacterium thuringiense</name>
    <dbReference type="NCBI Taxonomy" id="1003091"/>
    <lineage>
        <taxon>Bacteria</taxon>
        <taxon>Pseudomonadati</taxon>
        <taxon>Pseudomonadota</taxon>
        <taxon>Alphaproteobacteria</taxon>
        <taxon>Hyphomicrobiales</taxon>
        <taxon>Methylobacteriaceae</taxon>
        <taxon>Methylobacterium</taxon>
    </lineage>
</organism>
<protein>
    <recommendedName>
        <fullName evidence="1">Peptidase S24/S26A/S26B/S26C domain-containing protein</fullName>
    </recommendedName>
</protein>
<dbReference type="SUPFAM" id="SSF51306">
    <property type="entry name" value="LexA/Signal peptidase"/>
    <property type="match status" value="1"/>
</dbReference>
<evidence type="ECO:0000313" key="2">
    <source>
        <dbReference type="EMBL" id="GJE54543.1"/>
    </source>
</evidence>
<proteinExistence type="predicted"/>
<gene>
    <name evidence="2" type="ORF">EKPJFOCH_1021</name>
</gene>
<dbReference type="EMBL" id="BPRA01000004">
    <property type="protein sequence ID" value="GJE54543.1"/>
    <property type="molecule type" value="Genomic_DNA"/>
</dbReference>
<comment type="caution">
    <text evidence="2">The sequence shown here is derived from an EMBL/GenBank/DDBJ whole genome shotgun (WGS) entry which is preliminary data.</text>
</comment>
<feature type="domain" description="Peptidase S24/S26A/S26B/S26C" evidence="1">
    <location>
        <begin position="108"/>
        <end position="228"/>
    </location>
</feature>
<evidence type="ECO:0000313" key="3">
    <source>
        <dbReference type="Proteomes" id="UP001055101"/>
    </source>
</evidence>
<name>A0ABQ4TIV3_9HYPH</name>
<dbReference type="InterPro" id="IPR036286">
    <property type="entry name" value="LexA/Signal_pep-like_sf"/>
</dbReference>
<keyword evidence="3" id="KW-1185">Reference proteome</keyword>
<sequence>MGYIPLALSEAMLDKTYMAATLAQRVQARLDHLNLGPVEAATKGDLERTYIRDIVKPDGKKTVTSRLMPKLAAVLQTTAAYLNGETEDPSLPSEAAPSTRELITVPKVGRVEAGEFREVLEFDDSERDFLLEQADDEFPRARMFALDVVGDSMNRSEPPIPPGAVIICVDFDDTGLPLMDGMIVALERTRNGGLTREWSVKEVVTYDDRNEFQPRSTATRHETIVVYDDPAANDGVEVKVMGIVRRISTPVPRNKPRRR</sequence>
<reference evidence="2" key="1">
    <citation type="journal article" date="2021" name="Front. Microbiol.">
        <title>Comprehensive Comparative Genomics and Phenotyping of Methylobacterium Species.</title>
        <authorList>
            <person name="Alessa O."/>
            <person name="Ogura Y."/>
            <person name="Fujitani Y."/>
            <person name="Takami H."/>
            <person name="Hayashi T."/>
            <person name="Sahin N."/>
            <person name="Tani A."/>
        </authorList>
    </citation>
    <scope>NUCLEOTIDE SEQUENCE</scope>
    <source>
        <strain evidence="2">DSM 23674</strain>
    </source>
</reference>
<dbReference type="InterPro" id="IPR015927">
    <property type="entry name" value="Peptidase_S24_S26A/B/C"/>
</dbReference>
<accession>A0ABQ4TIV3</accession>
<dbReference type="Gene3D" id="2.10.109.10">
    <property type="entry name" value="Umud Fragment, subunit A"/>
    <property type="match status" value="1"/>
</dbReference>
<reference evidence="2" key="2">
    <citation type="submission" date="2021-08" db="EMBL/GenBank/DDBJ databases">
        <authorList>
            <person name="Tani A."/>
            <person name="Ola A."/>
            <person name="Ogura Y."/>
            <person name="Katsura K."/>
            <person name="Hayashi T."/>
        </authorList>
    </citation>
    <scope>NUCLEOTIDE SEQUENCE</scope>
    <source>
        <strain evidence="2">DSM 23674</strain>
    </source>
</reference>
<dbReference type="Proteomes" id="UP001055101">
    <property type="component" value="Unassembled WGS sequence"/>
</dbReference>